<feature type="compositionally biased region" description="Basic and acidic residues" evidence="4">
    <location>
        <begin position="282"/>
        <end position="292"/>
    </location>
</feature>
<organism evidence="6 7">
    <name type="scientific">Allomyces macrogynus (strain ATCC 38327)</name>
    <name type="common">Allomyces javanicus var. macrogynus</name>
    <dbReference type="NCBI Taxonomy" id="578462"/>
    <lineage>
        <taxon>Eukaryota</taxon>
        <taxon>Fungi</taxon>
        <taxon>Fungi incertae sedis</taxon>
        <taxon>Blastocladiomycota</taxon>
        <taxon>Blastocladiomycetes</taxon>
        <taxon>Blastocladiales</taxon>
        <taxon>Blastocladiaceae</taxon>
        <taxon>Allomyces</taxon>
    </lineage>
</organism>
<keyword evidence="3" id="KW-0539">Nucleus</keyword>
<feature type="compositionally biased region" description="Basic residues" evidence="4">
    <location>
        <begin position="200"/>
        <end position="212"/>
    </location>
</feature>
<sequence length="302" mass="32307">MAEELDNYYFQLEQVKLALDADPHNADLRQLLVDLEEVIALTQSLTGASVPAPANAPVEREAATPVPDDDEHDAASIWPPAPSAAAPSPFPAPALSSDLVPKYRVGDQVAAKWAVNGKIYEATISAVSTQSAKTSDDIVYSVVFAGYTSVELVRQADVQDFDPAIIHRPASKKRAAPSSSSASTAQPVISSVANNDDSSKKRKKDPTVKAAKRAAKIEAVNAEHNKAQQSWLQFASGKKKGKAVSSTFKPVPILAKKSMFATPDNPHAKVGVTGSGRGMTDFSERGKHKFEPEYDQYGHGSR</sequence>
<evidence type="ECO:0000313" key="7">
    <source>
        <dbReference type="Proteomes" id="UP000054350"/>
    </source>
</evidence>
<dbReference type="AlphaFoldDB" id="A0A0L0SQE1"/>
<evidence type="ECO:0000256" key="4">
    <source>
        <dbReference type="SAM" id="MobiDB-lite"/>
    </source>
</evidence>
<dbReference type="PROSITE" id="PS50304">
    <property type="entry name" value="TUDOR"/>
    <property type="match status" value="1"/>
</dbReference>
<evidence type="ECO:0000259" key="5">
    <source>
        <dbReference type="PROSITE" id="PS50304"/>
    </source>
</evidence>
<proteinExistence type="inferred from homology"/>
<dbReference type="InterPro" id="IPR010304">
    <property type="entry name" value="SMN_Tudor"/>
</dbReference>
<dbReference type="EMBL" id="GG745345">
    <property type="protein sequence ID" value="KNE64560.1"/>
    <property type="molecule type" value="Genomic_DNA"/>
</dbReference>
<feature type="compositionally biased region" description="Low complexity" evidence="4">
    <location>
        <begin position="75"/>
        <end position="90"/>
    </location>
</feature>
<evidence type="ECO:0000256" key="3">
    <source>
        <dbReference type="ARBA" id="ARBA00023242"/>
    </source>
</evidence>
<dbReference type="GO" id="GO:0003723">
    <property type="term" value="F:RNA binding"/>
    <property type="evidence" value="ECO:0007669"/>
    <property type="project" value="InterPro"/>
</dbReference>
<dbReference type="GO" id="GO:0015030">
    <property type="term" value="C:Cajal body"/>
    <property type="evidence" value="ECO:0007669"/>
    <property type="project" value="UniProtKB-SubCell"/>
</dbReference>
<accession>A0A0L0SQE1</accession>
<protein>
    <recommendedName>
        <fullName evidence="5">Tudor domain-containing protein</fullName>
    </recommendedName>
</protein>
<comment type="subcellular location">
    <subcellularLocation>
        <location evidence="1">Nucleus</location>
        <location evidence="1">Cajal body</location>
    </subcellularLocation>
</comment>
<keyword evidence="7" id="KW-1185">Reference proteome</keyword>
<dbReference type="VEuPathDB" id="FungiDB:AMAG_09919"/>
<dbReference type="OrthoDB" id="79171at2759"/>
<dbReference type="eggNOG" id="KOG3026">
    <property type="taxonomic scope" value="Eukaryota"/>
</dbReference>
<feature type="region of interest" description="Disordered" evidence="4">
    <location>
        <begin position="169"/>
        <end position="212"/>
    </location>
</feature>
<dbReference type="GO" id="GO:0005737">
    <property type="term" value="C:cytoplasm"/>
    <property type="evidence" value="ECO:0007669"/>
    <property type="project" value="InterPro"/>
</dbReference>
<dbReference type="Gene3D" id="2.30.30.140">
    <property type="match status" value="1"/>
</dbReference>
<dbReference type="SUPFAM" id="SSF63748">
    <property type="entry name" value="Tudor/PWWP/MBT"/>
    <property type="match status" value="1"/>
</dbReference>
<comment type="similarity">
    <text evidence="2">Belongs to the SMN family.</text>
</comment>
<feature type="compositionally biased region" description="Polar residues" evidence="4">
    <location>
        <begin position="184"/>
        <end position="195"/>
    </location>
</feature>
<dbReference type="SMART" id="SM00333">
    <property type="entry name" value="TUDOR"/>
    <property type="match status" value="1"/>
</dbReference>
<feature type="domain" description="Tudor" evidence="5">
    <location>
        <begin position="102"/>
        <end position="168"/>
    </location>
</feature>
<reference evidence="6 7" key="1">
    <citation type="submission" date="2009-11" db="EMBL/GenBank/DDBJ databases">
        <title>Annotation of Allomyces macrogynus ATCC 38327.</title>
        <authorList>
            <consortium name="The Broad Institute Genome Sequencing Platform"/>
            <person name="Russ C."/>
            <person name="Cuomo C."/>
            <person name="Burger G."/>
            <person name="Gray M.W."/>
            <person name="Holland P.W.H."/>
            <person name="King N."/>
            <person name="Lang F.B.F."/>
            <person name="Roger A.J."/>
            <person name="Ruiz-Trillo I."/>
            <person name="Young S.K."/>
            <person name="Zeng Q."/>
            <person name="Gargeya S."/>
            <person name="Fitzgerald M."/>
            <person name="Haas B."/>
            <person name="Abouelleil A."/>
            <person name="Alvarado L."/>
            <person name="Arachchi H.M."/>
            <person name="Berlin A."/>
            <person name="Chapman S.B."/>
            <person name="Gearin G."/>
            <person name="Goldberg J."/>
            <person name="Griggs A."/>
            <person name="Gujja S."/>
            <person name="Hansen M."/>
            <person name="Heiman D."/>
            <person name="Howarth C."/>
            <person name="Larimer J."/>
            <person name="Lui A."/>
            <person name="MacDonald P.J.P."/>
            <person name="McCowen C."/>
            <person name="Montmayeur A."/>
            <person name="Murphy C."/>
            <person name="Neiman D."/>
            <person name="Pearson M."/>
            <person name="Priest M."/>
            <person name="Roberts A."/>
            <person name="Saif S."/>
            <person name="Shea T."/>
            <person name="Sisk P."/>
            <person name="Stolte C."/>
            <person name="Sykes S."/>
            <person name="Wortman J."/>
            <person name="Nusbaum C."/>
            <person name="Birren B."/>
        </authorList>
    </citation>
    <scope>NUCLEOTIDE SEQUENCE [LARGE SCALE GENOMIC DNA]</scope>
    <source>
        <strain evidence="6 7">ATCC 38327</strain>
    </source>
</reference>
<evidence type="ECO:0000256" key="1">
    <source>
        <dbReference type="ARBA" id="ARBA00004408"/>
    </source>
</evidence>
<feature type="region of interest" description="Disordered" evidence="4">
    <location>
        <begin position="49"/>
        <end position="90"/>
    </location>
</feature>
<dbReference type="CDD" id="cd21182">
    <property type="entry name" value="Tudor_SMN_SPF30-like"/>
    <property type="match status" value="1"/>
</dbReference>
<evidence type="ECO:0000256" key="2">
    <source>
        <dbReference type="ARBA" id="ARBA00005371"/>
    </source>
</evidence>
<dbReference type="Pfam" id="PF06003">
    <property type="entry name" value="SMN_Tudor"/>
    <property type="match status" value="1"/>
</dbReference>
<dbReference type="GO" id="GO:0006397">
    <property type="term" value="P:mRNA processing"/>
    <property type="evidence" value="ECO:0007669"/>
    <property type="project" value="InterPro"/>
</dbReference>
<reference evidence="7" key="2">
    <citation type="submission" date="2009-11" db="EMBL/GenBank/DDBJ databases">
        <title>The Genome Sequence of Allomyces macrogynus strain ATCC 38327.</title>
        <authorList>
            <consortium name="The Broad Institute Genome Sequencing Platform"/>
            <person name="Russ C."/>
            <person name="Cuomo C."/>
            <person name="Shea T."/>
            <person name="Young S.K."/>
            <person name="Zeng Q."/>
            <person name="Koehrsen M."/>
            <person name="Haas B."/>
            <person name="Borodovsky M."/>
            <person name="Guigo R."/>
            <person name="Alvarado L."/>
            <person name="Berlin A."/>
            <person name="Borenstein D."/>
            <person name="Chen Z."/>
            <person name="Engels R."/>
            <person name="Freedman E."/>
            <person name="Gellesch M."/>
            <person name="Goldberg J."/>
            <person name="Griggs A."/>
            <person name="Gujja S."/>
            <person name="Heiman D."/>
            <person name="Hepburn T."/>
            <person name="Howarth C."/>
            <person name="Jen D."/>
            <person name="Larson L."/>
            <person name="Lewis B."/>
            <person name="Mehta T."/>
            <person name="Park D."/>
            <person name="Pearson M."/>
            <person name="Roberts A."/>
            <person name="Saif S."/>
            <person name="Shenoy N."/>
            <person name="Sisk P."/>
            <person name="Stolte C."/>
            <person name="Sykes S."/>
            <person name="Walk T."/>
            <person name="White J."/>
            <person name="Yandava C."/>
            <person name="Burger G."/>
            <person name="Gray M.W."/>
            <person name="Holland P.W.H."/>
            <person name="King N."/>
            <person name="Lang F.B.F."/>
            <person name="Roger A.J."/>
            <person name="Ruiz-Trillo I."/>
            <person name="Lander E."/>
            <person name="Nusbaum C."/>
        </authorList>
    </citation>
    <scope>NUCLEOTIDE SEQUENCE [LARGE SCALE GENOMIC DNA]</scope>
    <source>
        <strain evidence="7">ATCC 38327</strain>
    </source>
</reference>
<feature type="region of interest" description="Disordered" evidence="4">
    <location>
        <begin position="261"/>
        <end position="302"/>
    </location>
</feature>
<dbReference type="OMA" id="CMAVWSQ"/>
<name>A0A0L0SQE1_ALLM3</name>
<gene>
    <name evidence="6" type="ORF">AMAG_09919</name>
</gene>
<dbReference type="Proteomes" id="UP000054350">
    <property type="component" value="Unassembled WGS sequence"/>
</dbReference>
<evidence type="ECO:0000313" key="6">
    <source>
        <dbReference type="EMBL" id="KNE64560.1"/>
    </source>
</evidence>
<dbReference type="STRING" id="578462.A0A0L0SQE1"/>
<dbReference type="InterPro" id="IPR002999">
    <property type="entry name" value="Tudor"/>
</dbReference>